<evidence type="ECO:0008006" key="3">
    <source>
        <dbReference type="Google" id="ProtNLM"/>
    </source>
</evidence>
<dbReference type="Proteomes" id="UP001500368">
    <property type="component" value="Unassembled WGS sequence"/>
</dbReference>
<keyword evidence="2" id="KW-1185">Reference proteome</keyword>
<proteinExistence type="predicted"/>
<reference evidence="2" key="1">
    <citation type="journal article" date="2019" name="Int. J. Syst. Evol. Microbiol.">
        <title>The Global Catalogue of Microorganisms (GCM) 10K type strain sequencing project: providing services to taxonomists for standard genome sequencing and annotation.</title>
        <authorList>
            <consortium name="The Broad Institute Genomics Platform"/>
            <consortium name="The Broad Institute Genome Sequencing Center for Infectious Disease"/>
            <person name="Wu L."/>
            <person name="Ma J."/>
        </authorList>
    </citation>
    <scope>NUCLEOTIDE SEQUENCE [LARGE SCALE GENOMIC DNA]</scope>
    <source>
        <strain evidence="2">JCM 19129</strain>
    </source>
</reference>
<sequence length="132" mass="13371">MPRNISIPYFKPGQDITGAPAADLRGRRFVNAVPGGSNENPRINYAEPNGRAIGVTAHDKVAGGYDSYVHVHVAGAVPVEAGDDITAGTDVIAGADGVALPADAANAEGPFIRLGVALTNAAEGGTVNVLLK</sequence>
<evidence type="ECO:0000313" key="2">
    <source>
        <dbReference type="Proteomes" id="UP001500368"/>
    </source>
</evidence>
<comment type="caution">
    <text evidence="1">The sequence shown here is derived from an EMBL/GenBank/DDBJ whole genome shotgun (WGS) entry which is preliminary data.</text>
</comment>
<dbReference type="EMBL" id="BAABLW010000005">
    <property type="protein sequence ID" value="GAA4915958.1"/>
    <property type="molecule type" value="Genomic_DNA"/>
</dbReference>
<name>A0ABP9G1Z1_9MICC</name>
<accession>A0ABP9G1Z1</accession>
<gene>
    <name evidence="1" type="ORF">GCM10025790_08770</name>
</gene>
<dbReference type="Pfam" id="PF09956">
    <property type="entry name" value="Phage_cement_2"/>
    <property type="match status" value="1"/>
</dbReference>
<protein>
    <recommendedName>
        <fullName evidence="3">DUF2190 domain-containing protein</fullName>
    </recommendedName>
</protein>
<dbReference type="RefSeq" id="WP_345476859.1">
    <property type="nucleotide sequence ID" value="NZ_BAABLW010000005.1"/>
</dbReference>
<organism evidence="1 2">
    <name type="scientific">Nesterenkonia rhizosphaerae</name>
    <dbReference type="NCBI Taxonomy" id="1348272"/>
    <lineage>
        <taxon>Bacteria</taxon>
        <taxon>Bacillati</taxon>
        <taxon>Actinomycetota</taxon>
        <taxon>Actinomycetes</taxon>
        <taxon>Micrococcales</taxon>
        <taxon>Micrococcaceae</taxon>
        <taxon>Nesterenkonia</taxon>
    </lineage>
</organism>
<dbReference type="InterPro" id="IPR011231">
    <property type="entry name" value="Phage_VT1-Sakai_H0018"/>
</dbReference>
<evidence type="ECO:0000313" key="1">
    <source>
        <dbReference type="EMBL" id="GAA4915958.1"/>
    </source>
</evidence>